<sequence length="391" mass="44498">MADSFKEIVLLGGLHRMSDYNFRIVKSLLSEELNLKGREHAQYDRISFTDLMVEKFKNDAGLEKLITICKKIPDLESTADHLRKEKAKLLNKKSQSHNESATGQNILTMDEDLQLESEMDMPMSNENSTENTDDLERTTPEQEMDLLTEDFDTNLDLQSPLQNFPTSFRISSTKKPKMKHVPYEPSEENGYQTECKEIVVLKVTEPFIYDVKEPQKVIIHATVATEEEFFRVKIFDMAFKDMFIPKNVLSISHYVGQDGFLEISNISTVSFIRAEQGWNISSTLVQRANATPKIEHILSLSEGKHVNGSFTVLKKTVRGECIFYEIQDNTGKMEVMVCGRLASIYCEEGDKLYLTGFAVSSSEGGCQLRSVLHSHLRVIKPQKSNDETTQP</sequence>
<dbReference type="RefSeq" id="XP_023555613.1">
    <property type="nucleotide sequence ID" value="XM_023699845.1"/>
</dbReference>
<name>A0A6P6D7I7_OCTDE</name>
<dbReference type="PANTHER" id="PTHR12200">
    <property type="entry name" value="INTERFERON-INDUCIBLE PROTEIN AIM2 FAMILY MEMBER"/>
    <property type="match status" value="1"/>
</dbReference>
<dbReference type="InParanoid" id="A0A6P6D7I7"/>
<dbReference type="AlphaFoldDB" id="A0A6P6D7I7"/>
<evidence type="ECO:0000256" key="3">
    <source>
        <dbReference type="ARBA" id="ARBA00023242"/>
    </source>
</evidence>
<evidence type="ECO:0000259" key="5">
    <source>
        <dbReference type="PROSITE" id="PS50824"/>
    </source>
</evidence>
<dbReference type="SMART" id="SM01289">
    <property type="entry name" value="PYRIN"/>
    <property type="match status" value="1"/>
</dbReference>
<dbReference type="PROSITE" id="PS50824">
    <property type="entry name" value="DAPIN"/>
    <property type="match status" value="1"/>
</dbReference>
<dbReference type="PANTHER" id="PTHR12200:SF24">
    <property type="entry name" value="INTERFERON ACTIVATED GENE 207-RELATED"/>
    <property type="match status" value="1"/>
</dbReference>
<dbReference type="GO" id="GO:0003690">
    <property type="term" value="F:double-stranded DNA binding"/>
    <property type="evidence" value="ECO:0007669"/>
    <property type="project" value="TreeGrafter"/>
</dbReference>
<evidence type="ECO:0000256" key="2">
    <source>
        <dbReference type="ARBA" id="ARBA00008647"/>
    </source>
</evidence>
<dbReference type="InterPro" id="IPR011029">
    <property type="entry name" value="DEATH-like_dom_sf"/>
</dbReference>
<comment type="similarity">
    <text evidence="2">Belongs to the HIN-200 family.</text>
</comment>
<keyword evidence="3" id="KW-0539">Nucleus</keyword>
<dbReference type="GeneID" id="101567004"/>
<evidence type="ECO:0000313" key="7">
    <source>
        <dbReference type="Proteomes" id="UP000515203"/>
    </source>
</evidence>
<feature type="domain" description="HIN-200" evidence="6">
    <location>
        <begin position="180"/>
        <end position="379"/>
    </location>
</feature>
<keyword evidence="7" id="KW-1185">Reference proteome</keyword>
<keyword evidence="4" id="KW-0175">Coiled coil</keyword>
<dbReference type="Pfam" id="PF02760">
    <property type="entry name" value="HIN"/>
    <property type="match status" value="1"/>
</dbReference>
<feature type="coiled-coil region" evidence="4">
    <location>
        <begin position="72"/>
        <end position="99"/>
    </location>
</feature>
<dbReference type="InterPro" id="IPR004020">
    <property type="entry name" value="DAPIN"/>
</dbReference>
<gene>
    <name evidence="8" type="primary">LOC101567004</name>
</gene>
<comment type="subcellular location">
    <subcellularLocation>
        <location evidence="1">Nucleus</location>
    </subcellularLocation>
</comment>
<dbReference type="Gene3D" id="2.40.50.140">
    <property type="entry name" value="Nucleic acid-binding proteins"/>
    <property type="match status" value="2"/>
</dbReference>
<dbReference type="GO" id="GO:0002218">
    <property type="term" value="P:activation of innate immune response"/>
    <property type="evidence" value="ECO:0007669"/>
    <property type="project" value="InterPro"/>
</dbReference>
<dbReference type="Gene3D" id="1.10.533.10">
    <property type="entry name" value="Death Domain, Fas"/>
    <property type="match status" value="1"/>
</dbReference>
<dbReference type="FunFam" id="2.40.50.140:FF:000500">
    <property type="entry name" value="Interferon-activable protein 202"/>
    <property type="match status" value="1"/>
</dbReference>
<evidence type="ECO:0000313" key="8">
    <source>
        <dbReference type="RefSeq" id="XP_023555613.1"/>
    </source>
</evidence>
<dbReference type="Pfam" id="PF02758">
    <property type="entry name" value="PYRIN"/>
    <property type="match status" value="1"/>
</dbReference>
<organism evidence="7 8">
    <name type="scientific">Octodon degus</name>
    <name type="common">Degu</name>
    <name type="synonym">Sciurus degus</name>
    <dbReference type="NCBI Taxonomy" id="10160"/>
    <lineage>
        <taxon>Eukaryota</taxon>
        <taxon>Metazoa</taxon>
        <taxon>Chordata</taxon>
        <taxon>Craniata</taxon>
        <taxon>Vertebrata</taxon>
        <taxon>Euteleostomi</taxon>
        <taxon>Mammalia</taxon>
        <taxon>Eutheria</taxon>
        <taxon>Euarchontoglires</taxon>
        <taxon>Glires</taxon>
        <taxon>Rodentia</taxon>
        <taxon>Hystricomorpha</taxon>
        <taxon>Octodontidae</taxon>
        <taxon>Octodon</taxon>
    </lineage>
</organism>
<dbReference type="CDD" id="cd08305">
    <property type="entry name" value="Pyrin"/>
    <property type="match status" value="1"/>
</dbReference>
<protein>
    <submittedName>
        <fullName evidence="8">Interferon-activable protein 203-like isoform X1</fullName>
    </submittedName>
</protein>
<dbReference type="OrthoDB" id="9634829at2759"/>
<proteinExistence type="inferred from homology"/>
<dbReference type="SUPFAM" id="SSF159141">
    <property type="entry name" value="HIN-2000 domain-like"/>
    <property type="match status" value="2"/>
</dbReference>
<reference evidence="8" key="1">
    <citation type="submission" date="2025-08" db="UniProtKB">
        <authorList>
            <consortium name="RefSeq"/>
        </authorList>
    </citation>
    <scope>IDENTIFICATION</scope>
</reference>
<dbReference type="GO" id="GO:0005654">
    <property type="term" value="C:nucleoplasm"/>
    <property type="evidence" value="ECO:0007669"/>
    <property type="project" value="TreeGrafter"/>
</dbReference>
<dbReference type="GO" id="GO:0005829">
    <property type="term" value="C:cytosol"/>
    <property type="evidence" value="ECO:0007669"/>
    <property type="project" value="TreeGrafter"/>
</dbReference>
<evidence type="ECO:0000256" key="1">
    <source>
        <dbReference type="ARBA" id="ARBA00004123"/>
    </source>
</evidence>
<dbReference type="InterPro" id="IPR012340">
    <property type="entry name" value="NA-bd_OB-fold"/>
</dbReference>
<dbReference type="PROSITE" id="PS50834">
    <property type="entry name" value="HIN_200"/>
    <property type="match status" value="1"/>
</dbReference>
<dbReference type="GO" id="GO:0035458">
    <property type="term" value="P:cellular response to interferon-beta"/>
    <property type="evidence" value="ECO:0007669"/>
    <property type="project" value="InterPro"/>
</dbReference>
<dbReference type="Proteomes" id="UP000515203">
    <property type="component" value="Unplaced"/>
</dbReference>
<feature type="domain" description="Pyrin" evidence="5">
    <location>
        <begin position="1"/>
        <end position="88"/>
    </location>
</feature>
<evidence type="ECO:0000259" key="6">
    <source>
        <dbReference type="PROSITE" id="PS50834"/>
    </source>
</evidence>
<evidence type="ECO:0000256" key="4">
    <source>
        <dbReference type="SAM" id="Coils"/>
    </source>
</evidence>
<dbReference type="InterPro" id="IPR040205">
    <property type="entry name" value="HIN-200"/>
</dbReference>
<dbReference type="InterPro" id="IPR004021">
    <property type="entry name" value="HIN200/IF120x"/>
</dbReference>
<accession>A0A6P6D7I7</accession>